<dbReference type="EMBL" id="BAAAPW010000001">
    <property type="protein sequence ID" value="GAA2024810.1"/>
    <property type="molecule type" value="Genomic_DNA"/>
</dbReference>
<dbReference type="Proteomes" id="UP001501196">
    <property type="component" value="Unassembled WGS sequence"/>
</dbReference>
<organism evidence="3 4">
    <name type="scientific">Agromyces tropicus</name>
    <dbReference type="NCBI Taxonomy" id="555371"/>
    <lineage>
        <taxon>Bacteria</taxon>
        <taxon>Bacillati</taxon>
        <taxon>Actinomycetota</taxon>
        <taxon>Actinomycetes</taxon>
        <taxon>Micrococcales</taxon>
        <taxon>Microbacteriaceae</taxon>
        <taxon>Agromyces</taxon>
    </lineage>
</organism>
<dbReference type="NCBIfam" id="NF040712">
    <property type="entry name" value="SepH"/>
    <property type="match status" value="1"/>
</dbReference>
<evidence type="ECO:0000313" key="3">
    <source>
        <dbReference type="EMBL" id="GAA2024810.1"/>
    </source>
</evidence>
<feature type="compositionally biased region" description="Acidic residues" evidence="1">
    <location>
        <begin position="346"/>
        <end position="360"/>
    </location>
</feature>
<feature type="domain" description="DUF3071" evidence="2">
    <location>
        <begin position="47"/>
        <end position="208"/>
    </location>
</feature>
<protein>
    <submittedName>
        <fullName evidence="3">Septation protein SepH</fullName>
    </submittedName>
</protein>
<feature type="compositionally biased region" description="Pro residues" evidence="1">
    <location>
        <begin position="333"/>
        <end position="343"/>
    </location>
</feature>
<dbReference type="InterPro" id="IPR021421">
    <property type="entry name" value="DUF3071"/>
</dbReference>
<feature type="compositionally biased region" description="Low complexity" evidence="1">
    <location>
        <begin position="364"/>
        <end position="376"/>
    </location>
</feature>
<feature type="compositionally biased region" description="Low complexity" evidence="1">
    <location>
        <begin position="276"/>
        <end position="295"/>
    </location>
</feature>
<evidence type="ECO:0000313" key="4">
    <source>
        <dbReference type="Proteomes" id="UP001501196"/>
    </source>
</evidence>
<evidence type="ECO:0000259" key="2">
    <source>
        <dbReference type="Pfam" id="PF11268"/>
    </source>
</evidence>
<sequence>MRKQTTRGPSDPVECTTDGTPEVFPPAAMRAWHPWAEIKGTEGLLVMQELKVIGVESGALIAASDDGARFRIEIDEVLQSRIRQAAPEARTGPKLSPREVQAHIRSGLSAEEVAELTGASVDDIRRFEGPVIAEREHMVTSALAVPVHAADHADSDEPGSFGSVVRERLAGLGAHGERWASWKDEERGWMVKLEFTADGIDHDARWSFEPRKQALHPVNTDATTLSSHGEVRGGMIPRLRAVSASADESSRFDSGAFTFEPSDSAEQDTAPQPELATARPAATAAAPSSPAVARAAIKRADEPTPPTGETADLLEALRRRRGEREVGTAGQLPVPPPLAPPTLPDLEVESAAEAEEEAVEEQQRAGAAARALWGGAAKPGQPAKSKKGRAAMPSWDEIVFGARSDDDLA</sequence>
<dbReference type="InterPro" id="IPR047682">
    <property type="entry name" value="SepH-like"/>
</dbReference>
<feature type="region of interest" description="Disordered" evidence="1">
    <location>
        <begin position="245"/>
        <end position="409"/>
    </location>
</feature>
<accession>A0ABP5FHK2</accession>
<evidence type="ECO:0000256" key="1">
    <source>
        <dbReference type="SAM" id="MobiDB-lite"/>
    </source>
</evidence>
<comment type="caution">
    <text evidence="3">The sequence shown here is derived from an EMBL/GenBank/DDBJ whole genome shotgun (WGS) entry which is preliminary data.</text>
</comment>
<keyword evidence="4" id="KW-1185">Reference proteome</keyword>
<reference evidence="4" key="1">
    <citation type="journal article" date="2019" name="Int. J. Syst. Evol. Microbiol.">
        <title>The Global Catalogue of Microorganisms (GCM) 10K type strain sequencing project: providing services to taxonomists for standard genome sequencing and annotation.</title>
        <authorList>
            <consortium name="The Broad Institute Genomics Platform"/>
            <consortium name="The Broad Institute Genome Sequencing Center for Infectious Disease"/>
            <person name="Wu L."/>
            <person name="Ma J."/>
        </authorList>
    </citation>
    <scope>NUCLEOTIDE SEQUENCE [LARGE SCALE GENOMIC DNA]</scope>
    <source>
        <strain evidence="4">JCM 15672</strain>
    </source>
</reference>
<name>A0ABP5FHK2_9MICO</name>
<dbReference type="Pfam" id="PF11268">
    <property type="entry name" value="DUF3071"/>
    <property type="match status" value="1"/>
</dbReference>
<proteinExistence type="predicted"/>
<gene>
    <name evidence="3" type="primary">sepH</name>
    <name evidence="3" type="ORF">GCM10009819_04720</name>
</gene>